<evidence type="ECO:0000256" key="15">
    <source>
        <dbReference type="ARBA" id="ARBA00022843"/>
    </source>
</evidence>
<dbReference type="PROSITE" id="PS00678">
    <property type="entry name" value="WD_REPEATS_1"/>
    <property type="match status" value="1"/>
</dbReference>
<sequence length="1058" mass="115930">MNRFKTSKFRNTVPRVPRKEGWISGVRTGSPASCGNHIKASCSLIAFNSDSTGVLGIVPLEVKNGNKRPVSQLSCHSDLVTDFDFSPFDDFLLATCSVDETVKLWRLSESGQPSSSTALGTLGPEGCQVETLLFHPTAGDVIATGAGRTAKILDLAQQKPLAVLEPHGDHIQSLTWKQDGALFGTSCKDKKLRIFDPRTGPAASQSTQGHENNKDSRLIWISASDYVLSFGYGQMRVREVLLWDTRRFSTSVASFTLDSSSGTLIPLYDPDTGLLVLSGKGENVITCCEVSTSTPSLTQISQCLMETKSRGAALVPKLAVDVMACEVVRVLQLTDGFVVPISYTVPRKSVQEFHDDLFPDTVGNIAAVSAQDWWTGSNKQLEKVSLNPAKRQQKTISCKLSLSTQPEGQTSNSVPSTLQSPYRDKSDASGLSSPASSLTSPTTPSSLVPSLSTISGLSSGFVSSPSQKSLQNILGPSSKFRHAQGMLLHRDSHITNLKGLNLTTPGECDGFCLNRQRVALPLLTAGGQIAVLELSRPGRLPDISLPTIQNSSAVADFCWDPFDLHRLAVAGEDAKIRLWRIPKGGLQETLTEPEAVLRGHTEKIYSIKFHPLASDILASSSYDMSIRIWNLATGKEERLLTGHSDQIFSLAWSPNGQLLATVCKDGKVRLYDPRKSTKPVQEGPGPEGGRGARVVWVCAGKYILVSGFDSRSERQLYLYNAEALSEGPTSSIGIDVSPSTLIPFYDEDTSIVFLTGKGDTRVFLYEIIPEAPFFLDCNSFSSSDPHKGFVFLPKTECSVRDVEFAKALRLRHTALEPIVFRVPRVKNEYFQDDLYPDTEVWWEPALSASAWLSSSNGKHKRISLRPKDMIPVSEAPKDVPIRKYAPSSFYLEEKSDEQKKEELLNAMVAKLGNRDDPLPQDAFEGVAEDEWARYLAQIVVMGMQVVGRAFTKALRQEFAASRAAADARGRSGQESAAASSLSGISLQEAQQILNISKLSPEEIQKNYEHLFKVNEKSVGGSFYLQSKVVRAKERLDEELRIQSREQKEQQPPPPPPDR</sequence>
<gene>
    <name evidence="29" type="primary">LOC115476269</name>
</gene>
<dbReference type="SMART" id="SM01166">
    <property type="entry name" value="DUF1899"/>
    <property type="match status" value="2"/>
</dbReference>
<dbReference type="Pfam" id="PF08953">
    <property type="entry name" value="DUF1899"/>
    <property type="match status" value="2"/>
</dbReference>
<keyword evidence="20" id="KW-0472">Membrane</keyword>
<evidence type="ECO:0000256" key="25">
    <source>
        <dbReference type="RuleBase" id="RU280818"/>
    </source>
</evidence>
<name>A0A6P7YY76_9AMPH</name>
<dbReference type="SMART" id="SM00320">
    <property type="entry name" value="WD40"/>
    <property type="match status" value="6"/>
</dbReference>
<evidence type="ECO:0000256" key="19">
    <source>
        <dbReference type="ARBA" id="ARBA00023128"/>
    </source>
</evidence>
<keyword evidence="12 24" id="KW-0853">WD repeat</keyword>
<organism evidence="28 29">
    <name type="scientific">Microcaecilia unicolor</name>
    <dbReference type="NCBI Taxonomy" id="1415580"/>
    <lineage>
        <taxon>Eukaryota</taxon>
        <taxon>Metazoa</taxon>
        <taxon>Chordata</taxon>
        <taxon>Craniata</taxon>
        <taxon>Vertebrata</taxon>
        <taxon>Euteleostomi</taxon>
        <taxon>Amphibia</taxon>
        <taxon>Gymnophiona</taxon>
        <taxon>Siphonopidae</taxon>
        <taxon>Microcaecilia</taxon>
    </lineage>
</organism>
<dbReference type="OrthoDB" id="1850764at2759"/>
<evidence type="ECO:0000256" key="5">
    <source>
        <dbReference type="ARBA" id="ARBA00004637"/>
    </source>
</evidence>
<keyword evidence="9" id="KW-0963">Cytoplasm</keyword>
<dbReference type="SMART" id="SM01167">
    <property type="entry name" value="DUF1900"/>
    <property type="match status" value="2"/>
</dbReference>
<dbReference type="GO" id="GO:0097435">
    <property type="term" value="P:supramolecular fiber organization"/>
    <property type="evidence" value="ECO:0007669"/>
    <property type="project" value="UniProtKB-ARBA"/>
</dbReference>
<comment type="similarity">
    <text evidence="7 25">Belongs to the WD repeat coronin family.</text>
</comment>
<evidence type="ECO:0000256" key="13">
    <source>
        <dbReference type="ARBA" id="ARBA00022737"/>
    </source>
</evidence>
<feature type="compositionally biased region" description="Polar residues" evidence="26">
    <location>
        <begin position="400"/>
        <end position="420"/>
    </location>
</feature>
<evidence type="ECO:0000256" key="2">
    <source>
        <dbReference type="ARBA" id="ARBA00004514"/>
    </source>
</evidence>
<dbReference type="Gene3D" id="1.10.287.110">
    <property type="entry name" value="DnaJ domain"/>
    <property type="match status" value="1"/>
</dbReference>
<dbReference type="PROSITE" id="PS50082">
    <property type="entry name" value="WD_REPEATS_2"/>
    <property type="match status" value="4"/>
</dbReference>
<comment type="similarity">
    <text evidence="6">Belongs to the TIM16/PAM16 family.</text>
</comment>
<dbReference type="GO" id="GO:0000139">
    <property type="term" value="C:Golgi membrane"/>
    <property type="evidence" value="ECO:0007669"/>
    <property type="project" value="UniProtKB-SubCell"/>
</dbReference>
<proteinExistence type="inferred from homology"/>
<dbReference type="GO" id="GO:0005829">
    <property type="term" value="C:cytosol"/>
    <property type="evidence" value="ECO:0007669"/>
    <property type="project" value="UniProtKB-SubCell"/>
</dbReference>
<evidence type="ECO:0000313" key="28">
    <source>
        <dbReference type="Proteomes" id="UP000515156"/>
    </source>
</evidence>
<evidence type="ECO:0000256" key="20">
    <source>
        <dbReference type="ARBA" id="ARBA00023136"/>
    </source>
</evidence>
<keyword evidence="19" id="KW-0496">Mitochondrion</keyword>
<keyword evidence="16" id="KW-0653">Protein transport</keyword>
<keyword evidence="18" id="KW-0333">Golgi apparatus</keyword>
<evidence type="ECO:0000313" key="29">
    <source>
        <dbReference type="RefSeq" id="XP_030068414.1"/>
    </source>
</evidence>
<evidence type="ECO:0000256" key="12">
    <source>
        <dbReference type="ARBA" id="ARBA00022574"/>
    </source>
</evidence>
<keyword evidence="14" id="KW-0999">Mitochondrion inner membrane</keyword>
<feature type="compositionally biased region" description="Low complexity" evidence="26">
    <location>
        <begin position="429"/>
        <end position="446"/>
    </location>
</feature>
<protein>
    <recommendedName>
        <fullName evidence="25">Coronin</fullName>
    </recommendedName>
</protein>
<evidence type="ECO:0000256" key="22">
    <source>
        <dbReference type="ARBA" id="ARBA00023329"/>
    </source>
</evidence>
<dbReference type="InterPro" id="IPR036869">
    <property type="entry name" value="J_dom_sf"/>
</dbReference>
<evidence type="ECO:0000256" key="23">
    <source>
        <dbReference type="ARBA" id="ARBA00024838"/>
    </source>
</evidence>
<feature type="repeat" description="WD" evidence="24">
    <location>
        <begin position="164"/>
        <end position="205"/>
    </location>
</feature>
<evidence type="ECO:0000256" key="14">
    <source>
        <dbReference type="ARBA" id="ARBA00022792"/>
    </source>
</evidence>
<dbReference type="InterPro" id="IPR015048">
    <property type="entry name" value="DUF1899"/>
</dbReference>
<keyword evidence="17" id="KW-0811">Translocation</keyword>
<feature type="repeat" description="WD" evidence="24">
    <location>
        <begin position="640"/>
        <end position="672"/>
    </location>
</feature>
<evidence type="ECO:0000256" key="1">
    <source>
        <dbReference type="ARBA" id="ARBA00004394"/>
    </source>
</evidence>
<feature type="compositionally biased region" description="Basic and acidic residues" evidence="26">
    <location>
        <begin position="1037"/>
        <end position="1048"/>
    </location>
</feature>
<keyword evidence="13 25" id="KW-0677">Repeat</keyword>
<comment type="function">
    <text evidence="23">F-actin regulator involved in anterograde Golgi to endosome transport: upon ubiquitination via 'Lys-33'-linked ubiquitin chains by the BCR(KLHL20) E3 ubiquitin ligase complex, interacts with EPS15 and localizes to the trans-Golgi network, where it promotes actin polymerization, thereby facilitating post-Golgi trafficking. May play a role in the maintenance of the Golgi apparatus morphology.</text>
</comment>
<feature type="domain" description="DUF1899" evidence="27">
    <location>
        <begin position="3"/>
        <end position="65"/>
    </location>
</feature>
<reference evidence="29" key="1">
    <citation type="submission" date="2025-08" db="UniProtKB">
        <authorList>
            <consortium name="RefSeq"/>
        </authorList>
    </citation>
    <scope>IDENTIFICATION</scope>
</reference>
<evidence type="ECO:0000256" key="11">
    <source>
        <dbReference type="ARBA" id="ARBA00022553"/>
    </source>
</evidence>
<dbReference type="FunCoup" id="A0A6P7YY76">
    <property type="interactions" value="1544"/>
</dbReference>
<keyword evidence="8" id="KW-0813">Transport</keyword>
<dbReference type="FunFam" id="2.130.10.10:FF:000076">
    <property type="entry name" value="Coronin"/>
    <property type="match status" value="1"/>
</dbReference>
<dbReference type="Proteomes" id="UP000515156">
    <property type="component" value="Chromosome 8"/>
</dbReference>
<evidence type="ECO:0000256" key="18">
    <source>
        <dbReference type="ARBA" id="ARBA00023034"/>
    </source>
</evidence>
<keyword evidence="10" id="KW-1017">Isopeptide bond</keyword>
<keyword evidence="22" id="KW-0968">Cytoplasmic vesicle</keyword>
<evidence type="ECO:0000256" key="10">
    <source>
        <dbReference type="ARBA" id="ARBA00022499"/>
    </source>
</evidence>
<dbReference type="GO" id="GO:0001405">
    <property type="term" value="C:PAM complex, Tim23 associated import motor"/>
    <property type="evidence" value="ECO:0007669"/>
    <property type="project" value="UniProtKB-ARBA"/>
</dbReference>
<keyword evidence="15" id="KW-0832">Ubl conjugation</keyword>
<dbReference type="GeneID" id="115476269"/>
<evidence type="ECO:0000256" key="17">
    <source>
        <dbReference type="ARBA" id="ARBA00023010"/>
    </source>
</evidence>
<dbReference type="InterPro" id="IPR036322">
    <property type="entry name" value="WD40_repeat_dom_sf"/>
</dbReference>
<dbReference type="FunFam" id="1.10.287.110:FF:000006">
    <property type="entry name" value="Import inner membrane translocase subunit TIM16"/>
    <property type="match status" value="1"/>
</dbReference>
<dbReference type="GO" id="GO:0003779">
    <property type="term" value="F:actin binding"/>
    <property type="evidence" value="ECO:0007669"/>
    <property type="project" value="UniProtKB-KW"/>
</dbReference>
<evidence type="ECO:0000259" key="27">
    <source>
        <dbReference type="SMART" id="SM01166"/>
    </source>
</evidence>
<evidence type="ECO:0000256" key="21">
    <source>
        <dbReference type="ARBA" id="ARBA00023203"/>
    </source>
</evidence>
<keyword evidence="21" id="KW-0009">Actin-binding</keyword>
<accession>A0A6P7YY76</accession>
<dbReference type="RefSeq" id="XP_030068414.1">
    <property type="nucleotide sequence ID" value="XM_030212554.1"/>
</dbReference>
<dbReference type="InterPro" id="IPR015943">
    <property type="entry name" value="WD40/YVTN_repeat-like_dom_sf"/>
</dbReference>
<dbReference type="GO" id="GO:0015031">
    <property type="term" value="P:protein transport"/>
    <property type="evidence" value="ECO:0007669"/>
    <property type="project" value="UniProtKB-KW"/>
</dbReference>
<evidence type="ECO:0000256" key="24">
    <source>
        <dbReference type="PROSITE-ProRule" id="PRU00221"/>
    </source>
</evidence>
<evidence type="ECO:0000256" key="6">
    <source>
        <dbReference type="ARBA" id="ARBA00008817"/>
    </source>
</evidence>
<feature type="repeat" description="WD" evidence="24">
    <location>
        <begin position="73"/>
        <end position="115"/>
    </location>
</feature>
<keyword evidence="11" id="KW-0597">Phosphoprotein</keyword>
<dbReference type="InterPro" id="IPR015505">
    <property type="entry name" value="Coronin"/>
</dbReference>
<dbReference type="FunFam" id="2.130.10.10:FF:000310">
    <property type="entry name" value="Coronin"/>
    <property type="match status" value="1"/>
</dbReference>
<dbReference type="PANTHER" id="PTHR10856:SF20">
    <property type="entry name" value="CORONIN-7"/>
    <property type="match status" value="1"/>
</dbReference>
<dbReference type="AlphaFoldDB" id="A0A6P7YY76"/>
<dbReference type="Pfam" id="PF00400">
    <property type="entry name" value="WD40"/>
    <property type="match status" value="4"/>
</dbReference>
<dbReference type="PROSITE" id="PS50294">
    <property type="entry name" value="WD_REPEATS_REGION"/>
    <property type="match status" value="3"/>
</dbReference>
<feature type="domain" description="DUF1899" evidence="27">
    <location>
        <begin position="474"/>
        <end position="538"/>
    </location>
</feature>
<dbReference type="InterPro" id="IPR019775">
    <property type="entry name" value="WD40_repeat_CS"/>
</dbReference>
<keyword evidence="28" id="KW-1185">Reference proteome</keyword>
<feature type="region of interest" description="Disordered" evidence="26">
    <location>
        <begin position="1037"/>
        <end position="1058"/>
    </location>
</feature>
<dbReference type="PANTHER" id="PTHR10856">
    <property type="entry name" value="CORONIN"/>
    <property type="match status" value="1"/>
</dbReference>
<dbReference type="InterPro" id="IPR001680">
    <property type="entry name" value="WD40_rpt"/>
</dbReference>
<dbReference type="Gene3D" id="2.130.10.10">
    <property type="entry name" value="YVTN repeat-like/Quinoprotein amine dehydrogenase"/>
    <property type="match status" value="2"/>
</dbReference>
<dbReference type="Pfam" id="PF03656">
    <property type="entry name" value="Pam16"/>
    <property type="match status" value="1"/>
</dbReference>
<feature type="repeat" description="WD" evidence="24">
    <location>
        <begin position="597"/>
        <end position="639"/>
    </location>
</feature>
<dbReference type="SUPFAM" id="SSF50978">
    <property type="entry name" value="WD40 repeat-like"/>
    <property type="match status" value="2"/>
</dbReference>
<evidence type="ECO:0000256" key="8">
    <source>
        <dbReference type="ARBA" id="ARBA00022448"/>
    </source>
</evidence>
<feature type="region of interest" description="Disordered" evidence="26">
    <location>
        <begin position="400"/>
        <end position="446"/>
    </location>
</feature>
<dbReference type="GO" id="GO:0030036">
    <property type="term" value="P:actin cytoskeleton organization"/>
    <property type="evidence" value="ECO:0007669"/>
    <property type="project" value="UniProtKB-ARBA"/>
</dbReference>
<dbReference type="GO" id="GO:0031410">
    <property type="term" value="C:cytoplasmic vesicle"/>
    <property type="evidence" value="ECO:0007669"/>
    <property type="project" value="UniProtKB-SubCell"/>
</dbReference>
<comment type="subcellular location">
    <subcellularLocation>
        <location evidence="2">Cytoplasm</location>
        <location evidence="2">Cytosol</location>
    </subcellularLocation>
    <subcellularLocation>
        <location evidence="3">Cytoplasmic vesicle</location>
    </subcellularLocation>
    <subcellularLocation>
        <location evidence="1">Golgi apparatus membrane</location>
    </subcellularLocation>
    <subcellularLocation>
        <location evidence="4">Golgi apparatus</location>
        <location evidence="4">trans-Golgi network</location>
    </subcellularLocation>
    <subcellularLocation>
        <location evidence="5">Mitochondrion inner membrane</location>
        <topology evidence="5">Peripheral membrane protein</topology>
    </subcellularLocation>
</comment>
<evidence type="ECO:0000256" key="7">
    <source>
        <dbReference type="ARBA" id="ARBA00009482"/>
    </source>
</evidence>
<dbReference type="Pfam" id="PF16300">
    <property type="entry name" value="WD40_4"/>
    <property type="match status" value="2"/>
</dbReference>
<evidence type="ECO:0000256" key="16">
    <source>
        <dbReference type="ARBA" id="ARBA00022927"/>
    </source>
</evidence>
<evidence type="ECO:0000256" key="4">
    <source>
        <dbReference type="ARBA" id="ARBA00004601"/>
    </source>
</evidence>
<evidence type="ECO:0000256" key="26">
    <source>
        <dbReference type="SAM" id="MobiDB-lite"/>
    </source>
</evidence>
<evidence type="ECO:0000256" key="9">
    <source>
        <dbReference type="ARBA" id="ARBA00022490"/>
    </source>
</evidence>
<evidence type="ECO:0000256" key="3">
    <source>
        <dbReference type="ARBA" id="ARBA00004541"/>
    </source>
</evidence>
<dbReference type="InParanoid" id="A0A6P7YY76"/>